<evidence type="ECO:0000313" key="4">
    <source>
        <dbReference type="Proteomes" id="UP000192911"/>
    </source>
</evidence>
<gene>
    <name evidence="3" type="ORF">SAMN06295900_101349</name>
</gene>
<dbReference type="GO" id="GO:0016757">
    <property type="term" value="F:glycosyltransferase activity"/>
    <property type="evidence" value="ECO:0007669"/>
    <property type="project" value="InterPro"/>
</dbReference>
<evidence type="ECO:0000259" key="1">
    <source>
        <dbReference type="Pfam" id="PF00534"/>
    </source>
</evidence>
<dbReference type="STRING" id="28094.SAMN06295900_101349"/>
<sequence>MKILHLTATLDPAAGGPAEGVRQSAAALAAQGHEVEAATLDAPDAPFLVGTGMPVTALGPSRGRYGYTPHAVPWLRANGPAFDAVIVNGLWQFHGFAARQALHGLDVPYYVFPHGMLDPWFKRTYPLKHLKKWLYWPWADYRTLRDARAVLFTTEEERRLARRSFSLYRANERVVSYGTAAPPADGDRLRTAFFAAHPALAGKRLLTFLGRIHPKKGCDLLIHAFAHACRERDDAHLLFAGPGSNAMLGALRDAANEAGIARHITWAGMLSGDVKWGAFHASDAFVLPSHQENFGIAVVEALGCGVPVLISDKVNIWREVAADGAGFVAPDTLEGTQSNLRRWFDARDTERAAMRARAVDSFRTRFTMEAHTRRLVEVLETEARRLPTLRVQRTGEPARPRVHG</sequence>
<dbReference type="OrthoDB" id="433681at2"/>
<dbReference type="Pfam" id="PF13579">
    <property type="entry name" value="Glyco_trans_4_4"/>
    <property type="match status" value="1"/>
</dbReference>
<dbReference type="Gene3D" id="3.40.50.2000">
    <property type="entry name" value="Glycogen Phosphorylase B"/>
    <property type="match status" value="2"/>
</dbReference>
<dbReference type="RefSeq" id="WP_085223677.1">
    <property type="nucleotide sequence ID" value="NZ_BSQD01000001.1"/>
</dbReference>
<protein>
    <submittedName>
        <fullName evidence="3">Glycosyltransferase involved in cell wall bisynthesis</fullName>
    </submittedName>
</protein>
<dbReference type="InterPro" id="IPR001296">
    <property type="entry name" value="Glyco_trans_1"/>
</dbReference>
<feature type="domain" description="Glycosyl transferase family 1" evidence="1">
    <location>
        <begin position="194"/>
        <end position="332"/>
    </location>
</feature>
<accession>A0A1X7CFY2</accession>
<reference evidence="4" key="1">
    <citation type="submission" date="2017-04" db="EMBL/GenBank/DDBJ databases">
        <authorList>
            <person name="Varghese N."/>
            <person name="Submissions S."/>
        </authorList>
    </citation>
    <scope>NUCLEOTIDE SEQUENCE [LARGE SCALE GENOMIC DNA]</scope>
    <source>
        <strain evidence="4">Ballard 720</strain>
    </source>
</reference>
<dbReference type="SUPFAM" id="SSF53756">
    <property type="entry name" value="UDP-Glycosyltransferase/glycogen phosphorylase"/>
    <property type="match status" value="1"/>
</dbReference>
<dbReference type="PANTHER" id="PTHR12526">
    <property type="entry name" value="GLYCOSYLTRANSFERASE"/>
    <property type="match status" value="1"/>
</dbReference>
<dbReference type="GeneID" id="95549175"/>
<dbReference type="PANTHER" id="PTHR12526:SF636">
    <property type="entry name" value="BLL3647 PROTEIN"/>
    <property type="match status" value="1"/>
</dbReference>
<keyword evidence="4" id="KW-1185">Reference proteome</keyword>
<feature type="domain" description="Glycosyltransferase subfamily 4-like N-terminal" evidence="2">
    <location>
        <begin position="15"/>
        <end position="178"/>
    </location>
</feature>
<dbReference type="InterPro" id="IPR028098">
    <property type="entry name" value="Glyco_trans_4-like_N"/>
</dbReference>
<evidence type="ECO:0000259" key="2">
    <source>
        <dbReference type="Pfam" id="PF13579"/>
    </source>
</evidence>
<dbReference type="Pfam" id="PF00534">
    <property type="entry name" value="Glycos_transf_1"/>
    <property type="match status" value="1"/>
</dbReference>
<proteinExistence type="predicted"/>
<evidence type="ECO:0000313" key="3">
    <source>
        <dbReference type="EMBL" id="SME95953.1"/>
    </source>
</evidence>
<name>A0A1X7CFY2_TRICW</name>
<dbReference type="EMBL" id="FXAH01000001">
    <property type="protein sequence ID" value="SME95953.1"/>
    <property type="molecule type" value="Genomic_DNA"/>
</dbReference>
<dbReference type="AlphaFoldDB" id="A0A1X7CFY2"/>
<organism evidence="3 4">
    <name type="scientific">Trinickia caryophylli</name>
    <name type="common">Paraburkholderia caryophylli</name>
    <dbReference type="NCBI Taxonomy" id="28094"/>
    <lineage>
        <taxon>Bacteria</taxon>
        <taxon>Pseudomonadati</taxon>
        <taxon>Pseudomonadota</taxon>
        <taxon>Betaproteobacteria</taxon>
        <taxon>Burkholderiales</taxon>
        <taxon>Burkholderiaceae</taxon>
        <taxon>Trinickia</taxon>
    </lineage>
</organism>
<dbReference type="Proteomes" id="UP000192911">
    <property type="component" value="Unassembled WGS sequence"/>
</dbReference>
<keyword evidence="3" id="KW-0808">Transferase</keyword>